<comment type="caution">
    <text evidence="2">The sequence shown here is derived from an EMBL/GenBank/DDBJ whole genome shotgun (WGS) entry which is preliminary data.</text>
</comment>
<dbReference type="SMART" id="SM01058">
    <property type="entry name" value="CarD_TRCF"/>
    <property type="match status" value="1"/>
</dbReference>
<dbReference type="PANTHER" id="PTHR38447:SF1">
    <property type="entry name" value="RNA POLYMERASE-BINDING TRANSCRIPTION FACTOR CARD"/>
    <property type="match status" value="1"/>
</dbReference>
<sequence>MNFAVGETVVYPHHGAALIEEVKTRTIKGEDRTYLKLKVAQGDLTIEVPADNVDLVGVRDVVDKEGLDEVFEVLRQPYTEEPTNWSRRYKANVEKLASGDVKKVAEVVRDLWRRDQDRGLSAGEKRMLAKARQILVSELALAEKTDEANAESILDEVLAS</sequence>
<dbReference type="Gene3D" id="2.40.10.170">
    <property type="match status" value="1"/>
</dbReference>
<evidence type="ECO:0000259" key="1">
    <source>
        <dbReference type="SMART" id="SM01058"/>
    </source>
</evidence>
<dbReference type="Pfam" id="PF21095">
    <property type="entry name" value="CarD_C"/>
    <property type="match status" value="1"/>
</dbReference>
<evidence type="ECO:0000313" key="3">
    <source>
        <dbReference type="Proteomes" id="UP000218598"/>
    </source>
</evidence>
<dbReference type="InterPro" id="IPR048792">
    <property type="entry name" value="CarD_C"/>
</dbReference>
<protein>
    <submittedName>
        <fullName evidence="2">CarD family transcriptional regulator</fullName>
    </submittedName>
</protein>
<organism evidence="2 3">
    <name type="scientific">Brachybacterium alimentarium</name>
    <dbReference type="NCBI Taxonomy" id="47845"/>
    <lineage>
        <taxon>Bacteria</taxon>
        <taxon>Bacillati</taxon>
        <taxon>Actinomycetota</taxon>
        <taxon>Actinomycetes</taxon>
        <taxon>Micrococcales</taxon>
        <taxon>Dermabacteraceae</taxon>
        <taxon>Brachybacterium</taxon>
    </lineage>
</organism>
<dbReference type="InterPro" id="IPR052531">
    <property type="entry name" value="CarD-like_regulator"/>
</dbReference>
<accession>A0A2A3YLT4</accession>
<dbReference type="InterPro" id="IPR003711">
    <property type="entry name" value="CarD-like/TRCF_RID"/>
</dbReference>
<dbReference type="Pfam" id="PF02559">
    <property type="entry name" value="CarD_TRCF_RID"/>
    <property type="match status" value="1"/>
</dbReference>
<dbReference type="GO" id="GO:0009303">
    <property type="term" value="P:rRNA transcription"/>
    <property type="evidence" value="ECO:0007669"/>
    <property type="project" value="TreeGrafter"/>
</dbReference>
<evidence type="ECO:0000313" key="2">
    <source>
        <dbReference type="EMBL" id="PCC40189.1"/>
    </source>
</evidence>
<dbReference type="GeneID" id="95326607"/>
<dbReference type="Proteomes" id="UP000218598">
    <property type="component" value="Unassembled WGS sequence"/>
</dbReference>
<dbReference type="RefSeq" id="WP_096163974.1">
    <property type="nucleotide sequence ID" value="NZ_BAAAIQ010000005.1"/>
</dbReference>
<proteinExistence type="predicted"/>
<dbReference type="InterPro" id="IPR036101">
    <property type="entry name" value="CarD-like/TRCF_RID_sf"/>
</dbReference>
<keyword evidence="3" id="KW-1185">Reference proteome</keyword>
<dbReference type="OrthoDB" id="9786074at2"/>
<dbReference type="SUPFAM" id="SSF141259">
    <property type="entry name" value="CarD-like"/>
    <property type="match status" value="1"/>
</dbReference>
<name>A0A2A3YLT4_9MICO</name>
<dbReference type="Gene3D" id="1.20.58.1290">
    <property type="entry name" value="CarD-like, C-terminal domain"/>
    <property type="match status" value="1"/>
</dbReference>
<dbReference type="InterPro" id="IPR042215">
    <property type="entry name" value="CarD-like_C"/>
</dbReference>
<feature type="domain" description="CarD-like/TRCF RNAP-interacting" evidence="1">
    <location>
        <begin position="2"/>
        <end position="112"/>
    </location>
</feature>
<dbReference type="AlphaFoldDB" id="A0A2A3YLT4"/>
<gene>
    <name evidence="2" type="ORF">CIK66_06055</name>
</gene>
<dbReference type="PANTHER" id="PTHR38447">
    <property type="entry name" value="TRANSCRIPTION FACTOR YDEB-RELATED"/>
    <property type="match status" value="1"/>
</dbReference>
<reference evidence="2 3" key="1">
    <citation type="journal article" date="2017" name="Elife">
        <title>Extensive horizontal gene transfer in cheese-associated bacteria.</title>
        <authorList>
            <person name="Bonham K.S."/>
            <person name="Wolfe B.E."/>
            <person name="Dutton R.J."/>
        </authorList>
    </citation>
    <scope>NUCLEOTIDE SEQUENCE [LARGE SCALE GENOMIC DNA]</scope>
    <source>
        <strain evidence="2 3">341_9</strain>
    </source>
</reference>
<dbReference type="EMBL" id="NRGR01000008">
    <property type="protein sequence ID" value="PCC40189.1"/>
    <property type="molecule type" value="Genomic_DNA"/>
</dbReference>